<organism evidence="2 3">
    <name type="scientific">Leishmania shawi</name>
    <dbReference type="NCBI Taxonomy" id="5680"/>
    <lineage>
        <taxon>Eukaryota</taxon>
        <taxon>Discoba</taxon>
        <taxon>Euglenozoa</taxon>
        <taxon>Kinetoplastea</taxon>
        <taxon>Metakinetoplastina</taxon>
        <taxon>Trypanosomatida</taxon>
        <taxon>Trypanosomatidae</taxon>
        <taxon>Leishmaniinae</taxon>
        <taxon>Leishmania</taxon>
        <taxon>Leishmania guyanensis species complex</taxon>
    </lineage>
</organism>
<proteinExistence type="predicted"/>
<evidence type="ECO:0000313" key="2">
    <source>
        <dbReference type="EMBL" id="KAL0514249.1"/>
    </source>
</evidence>
<protein>
    <submittedName>
        <fullName evidence="2">Uncharacterized protein</fullName>
    </submittedName>
</protein>
<feature type="non-terminal residue" evidence="2">
    <location>
        <position position="158"/>
    </location>
</feature>
<feature type="region of interest" description="Disordered" evidence="1">
    <location>
        <begin position="1"/>
        <end position="34"/>
    </location>
</feature>
<name>A0ABR3EGB2_9TRYP</name>
<reference evidence="2 3" key="1">
    <citation type="submission" date="2024-02" db="EMBL/GenBank/DDBJ databases">
        <title>FIRST GENOME SEQUENCES OF Leishmania (Viannia) shawi, Leishmania (Viannia) lindenbergi AND Leishmania (Viannia) utingensis.</title>
        <authorList>
            <person name="Resadore F."/>
            <person name="Custodio M.G.F."/>
            <person name="Boite M.C."/>
            <person name="Cupolillo E."/>
            <person name="Ferreira G.E.M."/>
        </authorList>
    </citation>
    <scope>NUCLEOTIDE SEQUENCE [LARGE SCALE GENOMIC DNA]</scope>
    <source>
        <strain evidence="2 3">MCEB/BR/1984/M8408</strain>
    </source>
</reference>
<evidence type="ECO:0000256" key="1">
    <source>
        <dbReference type="SAM" id="MobiDB-lite"/>
    </source>
</evidence>
<evidence type="ECO:0000313" key="3">
    <source>
        <dbReference type="Proteomes" id="UP001443563"/>
    </source>
</evidence>
<sequence>MPAVSKQSASLSSGGRTPSVPHRIAARHRPLQESQVRTGARAELGEGGLLPSRKLNIFVLRVCDGRHQGALAAAPLRGPLQESQVRTGARAELGEGGLLPSRKLNIFVLRVCDGRHQGALAAAPLRGTPAWRLAPVTGSVAHAVGASSSDTADFARMP</sequence>
<accession>A0ABR3EGB2</accession>
<dbReference type="Proteomes" id="UP001443563">
    <property type="component" value="Unassembled WGS sequence"/>
</dbReference>
<dbReference type="EMBL" id="JBAMZM010000001">
    <property type="protein sequence ID" value="KAL0514249.1"/>
    <property type="molecule type" value="Genomic_DNA"/>
</dbReference>
<gene>
    <name evidence="2" type="ORF">Q4I29_000112</name>
</gene>
<keyword evidence="3" id="KW-1185">Reference proteome</keyword>
<comment type="caution">
    <text evidence="2">The sequence shown here is derived from an EMBL/GenBank/DDBJ whole genome shotgun (WGS) entry which is preliminary data.</text>
</comment>
<feature type="compositionally biased region" description="Polar residues" evidence="1">
    <location>
        <begin position="1"/>
        <end position="16"/>
    </location>
</feature>